<dbReference type="eggNOG" id="ENOG502SRNF">
    <property type="taxonomic scope" value="Eukaryota"/>
</dbReference>
<protein>
    <submittedName>
        <fullName evidence="3">HET domain-containing protein</fullName>
    </submittedName>
</protein>
<evidence type="ECO:0000313" key="3">
    <source>
        <dbReference type="EMBL" id="EXF77887.1"/>
    </source>
</evidence>
<feature type="region of interest" description="Disordered" evidence="1">
    <location>
        <begin position="167"/>
        <end position="187"/>
    </location>
</feature>
<dbReference type="HOGENOM" id="CLU_004184_11_0_1"/>
<feature type="domain" description="Heterokaryon incompatibility" evidence="2">
    <location>
        <begin position="64"/>
        <end position="215"/>
    </location>
</feature>
<dbReference type="Pfam" id="PF06985">
    <property type="entry name" value="HET"/>
    <property type="match status" value="1"/>
</dbReference>
<comment type="caution">
    <text evidence="3">The sequence shown here is derived from an EMBL/GenBank/DDBJ whole genome shotgun (WGS) entry which is preliminary data.</text>
</comment>
<dbReference type="KEGG" id="cfj:CFIO01_04141"/>
<dbReference type="Proteomes" id="UP000020467">
    <property type="component" value="Unassembled WGS sequence"/>
</dbReference>
<sequence>MSANESKRRSEPRPIDKTASFQYQPLEEGVDCTRFLSIHLAKNDSDPAISCALENIAFGEKPRYEALSYRWGEQSSVHAIVLNGHPFLVRKNLHDALLYLRNRGNGGLLWVDAICIDQANVQERNRQVAIMRHIYFRAQTVVVWLGSSYSPFQEEMGPLEARFAPEESSMDKSPITATESGEPDDGHVANLECEREMVLRLAKDEYWNRVWIIQEIGHARQRRVCFGNMELSWGNFIRMMTHHSVTTEGPLRLNQQVEQKYQGSHTLRRLLHDHQKSRCQDPKDKIFGLIGLAVDGYGYPSPDYDKSLIQIWTETMEFMNGRGMFDDQNELDIVSHATLIKFLLMGTRSTPIQQVLRPYVTEPERQPISLGHGYIHPHAFKLTGYLLGSIRSLGPSVKDVAGNLGKVDEWSHGVQTHYGDDLGNACRQSDDLIGAILDKENAAIGQMCFNQSSLVTWDDQIHSNYTLEDLLNWIDRNKHALGSIESTQNHSDHSSDTTTTDSTDAETLLYQLWTGRHSDQSPEWKMGVVSSRAALGDIICWVGGTKTALVVRPTGRRKEYRSTEYAKFQVIGTAVIAEDIADSTIDHYRRLNIQGVGGLSHYQQEAKLRGKLSLMLDARTLWIILLGSQH</sequence>
<dbReference type="EMBL" id="JARH01000678">
    <property type="protein sequence ID" value="EXF77887.1"/>
    <property type="molecule type" value="Genomic_DNA"/>
</dbReference>
<proteinExistence type="predicted"/>
<evidence type="ECO:0000313" key="4">
    <source>
        <dbReference type="Proteomes" id="UP000020467"/>
    </source>
</evidence>
<dbReference type="PANTHER" id="PTHR24148">
    <property type="entry name" value="ANKYRIN REPEAT DOMAIN-CONTAINING PROTEIN 39 HOMOLOG-RELATED"/>
    <property type="match status" value="1"/>
</dbReference>
<dbReference type="InterPro" id="IPR052895">
    <property type="entry name" value="HetReg/Transcr_Mod"/>
</dbReference>
<dbReference type="OrthoDB" id="4850135at2759"/>
<evidence type="ECO:0000259" key="2">
    <source>
        <dbReference type="Pfam" id="PF06985"/>
    </source>
</evidence>
<accession>A0A010QDG1</accession>
<organism evidence="3 4">
    <name type="scientific">Colletotrichum fioriniae PJ7</name>
    <dbReference type="NCBI Taxonomy" id="1445577"/>
    <lineage>
        <taxon>Eukaryota</taxon>
        <taxon>Fungi</taxon>
        <taxon>Dikarya</taxon>
        <taxon>Ascomycota</taxon>
        <taxon>Pezizomycotina</taxon>
        <taxon>Sordariomycetes</taxon>
        <taxon>Hypocreomycetidae</taxon>
        <taxon>Glomerellales</taxon>
        <taxon>Glomerellaceae</taxon>
        <taxon>Colletotrichum</taxon>
        <taxon>Colletotrichum acutatum species complex</taxon>
    </lineage>
</organism>
<name>A0A010QDG1_9PEZI</name>
<evidence type="ECO:0000256" key="1">
    <source>
        <dbReference type="SAM" id="MobiDB-lite"/>
    </source>
</evidence>
<dbReference type="PANTHER" id="PTHR24148:SF73">
    <property type="entry name" value="HET DOMAIN PROTEIN (AFU_ORTHOLOGUE AFUA_8G01020)"/>
    <property type="match status" value="1"/>
</dbReference>
<reference evidence="3 4" key="1">
    <citation type="submission" date="2014-02" db="EMBL/GenBank/DDBJ databases">
        <title>The genome sequence of Colletotrichum fioriniae PJ7.</title>
        <authorList>
            <person name="Baroncelli R."/>
            <person name="Thon M.R."/>
        </authorList>
    </citation>
    <scope>NUCLEOTIDE SEQUENCE [LARGE SCALE GENOMIC DNA]</scope>
    <source>
        <strain evidence="3 4">PJ7</strain>
    </source>
</reference>
<gene>
    <name evidence="3" type="ORF">CFIO01_04141</name>
</gene>
<keyword evidence="4" id="KW-1185">Reference proteome</keyword>
<dbReference type="AlphaFoldDB" id="A0A010QDG1"/>
<dbReference type="InterPro" id="IPR010730">
    <property type="entry name" value="HET"/>
</dbReference>